<comment type="caution">
    <text evidence="2">The sequence shown here is derived from an EMBL/GenBank/DDBJ whole genome shotgun (WGS) entry which is preliminary data.</text>
</comment>
<dbReference type="OrthoDB" id="5191158at2"/>
<name>A0A543JP72_9PSEU</name>
<evidence type="ECO:0000256" key="1">
    <source>
        <dbReference type="SAM" id="MobiDB-lite"/>
    </source>
</evidence>
<dbReference type="Proteomes" id="UP000316628">
    <property type="component" value="Unassembled WGS sequence"/>
</dbReference>
<feature type="region of interest" description="Disordered" evidence="1">
    <location>
        <begin position="380"/>
        <end position="425"/>
    </location>
</feature>
<reference evidence="2 3" key="1">
    <citation type="submission" date="2019-06" db="EMBL/GenBank/DDBJ databases">
        <title>Sequencing the genomes of 1000 actinobacteria strains.</title>
        <authorList>
            <person name="Klenk H.-P."/>
        </authorList>
    </citation>
    <scope>NUCLEOTIDE SEQUENCE [LARGE SCALE GENOMIC DNA]</scope>
    <source>
        <strain evidence="2 3">DSM 45456</strain>
    </source>
</reference>
<dbReference type="SUPFAM" id="SSF140453">
    <property type="entry name" value="EsxAB dimer-like"/>
    <property type="match status" value="1"/>
</dbReference>
<evidence type="ECO:0000313" key="2">
    <source>
        <dbReference type="EMBL" id="TQM84564.1"/>
    </source>
</evidence>
<keyword evidence="3" id="KW-1185">Reference proteome</keyword>
<proteinExistence type="predicted"/>
<dbReference type="EMBL" id="VFPP01000001">
    <property type="protein sequence ID" value="TQM84564.1"/>
    <property type="molecule type" value="Genomic_DNA"/>
</dbReference>
<sequence length="425" mass="46318">MTSYAEVRSWNPDAIEGAARSVRGRKEQILGLQDELDLSFGPLFWHGTGADEARRALTGLRDRAEHVVAEAAHVQKALQDAADAVTDLRQRVEEVETVAQANWFTIGPDGSVRDNDPGGAADPTRAATAHALAERVTRLMAIAQEVDSRLSEALSAAEAGKVSDHGATTLADADITSTADGKYHTGPPEKPDITFDEDFVYDSEDSNLGDHADKLQWLAKLRGAQALGLMPDATEMYEHYWDNTGTPKEWDYDKAYREDSGIRKGVDSEVTRAARAAEEIIRSGRTDFSMTGAPSGATPYPQTENWQKAVGGYQIWSHGNVKVEGSKVTMVITVEGEDRYNFNRGDADIATGAADDDNGRFTEIGWARPFDTHGSMTKTITWELGHPPTGLSDGPPPDDGTVRGTDRDRGPTPDNPREPERNRAR</sequence>
<dbReference type="RefSeq" id="WP_141982729.1">
    <property type="nucleotide sequence ID" value="NZ_VFPP01000001.1"/>
</dbReference>
<dbReference type="InterPro" id="IPR036689">
    <property type="entry name" value="ESAT-6-like_sf"/>
</dbReference>
<evidence type="ECO:0000313" key="3">
    <source>
        <dbReference type="Proteomes" id="UP000316628"/>
    </source>
</evidence>
<organism evidence="2 3">
    <name type="scientific">Saccharothrix saharensis</name>
    <dbReference type="NCBI Taxonomy" id="571190"/>
    <lineage>
        <taxon>Bacteria</taxon>
        <taxon>Bacillati</taxon>
        <taxon>Actinomycetota</taxon>
        <taxon>Actinomycetes</taxon>
        <taxon>Pseudonocardiales</taxon>
        <taxon>Pseudonocardiaceae</taxon>
        <taxon>Saccharothrix</taxon>
    </lineage>
</organism>
<feature type="compositionally biased region" description="Basic and acidic residues" evidence="1">
    <location>
        <begin position="400"/>
        <end position="425"/>
    </location>
</feature>
<accession>A0A543JP72</accession>
<dbReference type="AlphaFoldDB" id="A0A543JP72"/>
<protein>
    <submittedName>
        <fullName evidence="2">Uncharacterized protein</fullName>
    </submittedName>
</protein>
<gene>
    <name evidence="2" type="ORF">FHX81_7019</name>
</gene>